<dbReference type="AlphaFoldDB" id="A0A2P5P5R3"/>
<proteinExistence type="predicted"/>
<reference evidence="4 5" key="1">
    <citation type="journal article" date="2017" name="ISME J.">
        <title>Grape pomace compost harbors organohalide-respiring Dehalogenimonas species with novel reductive dehalogenase genes.</title>
        <authorList>
            <person name="Yang Y."/>
            <person name="Higgins S.A."/>
            <person name="Yan J."/>
            <person name="Simsir B."/>
            <person name="Chourey K."/>
            <person name="Iyer R."/>
            <person name="Hettich R.L."/>
            <person name="Baldwin B."/>
            <person name="Ogles D.M."/>
            <person name="Loffler F.E."/>
        </authorList>
    </citation>
    <scope>NUCLEOTIDE SEQUENCE [LARGE SCALE GENOMIC DNA]</scope>
    <source>
        <strain evidence="4 5">GP</strain>
    </source>
</reference>
<feature type="domain" description="Dihydroprymidine dehydrogenase" evidence="3">
    <location>
        <begin position="127"/>
        <end position="201"/>
    </location>
</feature>
<dbReference type="SUPFAM" id="SSF51971">
    <property type="entry name" value="Nucleotide-binding domain"/>
    <property type="match status" value="1"/>
</dbReference>
<evidence type="ECO:0000259" key="1">
    <source>
        <dbReference type="Pfam" id="PF00329"/>
    </source>
</evidence>
<dbReference type="GO" id="GO:0016491">
    <property type="term" value="F:oxidoreductase activity"/>
    <property type="evidence" value="ECO:0007669"/>
    <property type="project" value="InterPro"/>
</dbReference>
<protein>
    <submittedName>
        <fullName evidence="4">FAD-binding protein</fullName>
    </submittedName>
</protein>
<gene>
    <name evidence="4" type="ORF">JP09_007755</name>
</gene>
<name>A0A2P5P5R3_9CHLR</name>
<dbReference type="PANTHER" id="PTHR43100">
    <property type="entry name" value="GLUTAMATE SYNTHASE [NADPH] SMALL CHAIN"/>
    <property type="match status" value="1"/>
</dbReference>
<keyword evidence="5" id="KW-1185">Reference proteome</keyword>
<dbReference type="Gene3D" id="3.30.460.80">
    <property type="entry name" value="NADH:ubiquinone oxidoreductase, 30kDa subunit"/>
    <property type="match status" value="1"/>
</dbReference>
<dbReference type="OrthoDB" id="9803192at2"/>
<dbReference type="InterPro" id="IPR023753">
    <property type="entry name" value="FAD/NAD-binding_dom"/>
</dbReference>
<evidence type="ECO:0000259" key="2">
    <source>
        <dbReference type="Pfam" id="PF07992"/>
    </source>
</evidence>
<evidence type="ECO:0000259" key="3">
    <source>
        <dbReference type="Pfam" id="PF14691"/>
    </source>
</evidence>
<dbReference type="Gene3D" id="3.50.50.60">
    <property type="entry name" value="FAD/NAD(P)-binding domain"/>
    <property type="match status" value="1"/>
</dbReference>
<dbReference type="Pfam" id="PF14691">
    <property type="entry name" value="Fer4_20"/>
    <property type="match status" value="1"/>
</dbReference>
<dbReference type="PANTHER" id="PTHR43100:SF1">
    <property type="entry name" value="GLUTAMATE SYNTHASE [NADPH] SMALL CHAIN"/>
    <property type="match status" value="1"/>
</dbReference>
<dbReference type="InterPro" id="IPR051394">
    <property type="entry name" value="Glutamate_Synthase"/>
</dbReference>
<dbReference type="InterPro" id="IPR037232">
    <property type="entry name" value="NADH_quin_OxRdtase_su_C/D-like"/>
</dbReference>
<dbReference type="EMBL" id="JQAN02000011">
    <property type="protein sequence ID" value="PPD57629.1"/>
    <property type="molecule type" value="Genomic_DNA"/>
</dbReference>
<evidence type="ECO:0000313" key="5">
    <source>
        <dbReference type="Proteomes" id="UP000235653"/>
    </source>
</evidence>
<dbReference type="Proteomes" id="UP000235653">
    <property type="component" value="Unassembled WGS sequence"/>
</dbReference>
<evidence type="ECO:0000313" key="4">
    <source>
        <dbReference type="EMBL" id="PPD57629.1"/>
    </source>
</evidence>
<feature type="domain" description="NADH:ubiquinone oxidoreductase 30kDa subunit" evidence="1">
    <location>
        <begin position="7"/>
        <end position="93"/>
    </location>
</feature>
<dbReference type="GO" id="GO:0051536">
    <property type="term" value="F:iron-sulfur cluster binding"/>
    <property type="evidence" value="ECO:0007669"/>
    <property type="project" value="InterPro"/>
</dbReference>
<dbReference type="Pfam" id="PF00329">
    <property type="entry name" value="Complex1_30kDa"/>
    <property type="match status" value="1"/>
</dbReference>
<comment type="caution">
    <text evidence="4">The sequence shown here is derived from an EMBL/GenBank/DDBJ whole genome shotgun (WGS) entry which is preliminary data.</text>
</comment>
<dbReference type="InterPro" id="IPR009051">
    <property type="entry name" value="Helical_ferredxn"/>
</dbReference>
<dbReference type="SUPFAM" id="SSF143243">
    <property type="entry name" value="Nqo5-like"/>
    <property type="match status" value="1"/>
</dbReference>
<accession>A0A2P5P5R3</accession>
<feature type="domain" description="FAD/NAD(P)-binding" evidence="2">
    <location>
        <begin position="216"/>
        <end position="378"/>
    </location>
</feature>
<dbReference type="GO" id="GO:0008137">
    <property type="term" value="F:NADH dehydrogenase (ubiquinone) activity"/>
    <property type="evidence" value="ECO:0007669"/>
    <property type="project" value="InterPro"/>
</dbReference>
<dbReference type="InterPro" id="IPR001268">
    <property type="entry name" value="NADH_UbQ_OxRdtase_30kDa_su"/>
</dbReference>
<dbReference type="Gene3D" id="1.10.1060.10">
    <property type="entry name" value="Alpha-helical ferredoxin"/>
    <property type="match status" value="1"/>
</dbReference>
<dbReference type="PRINTS" id="PR00419">
    <property type="entry name" value="ADXRDTASE"/>
</dbReference>
<dbReference type="InterPro" id="IPR028261">
    <property type="entry name" value="DPD_II"/>
</dbReference>
<dbReference type="RefSeq" id="WP_102330641.1">
    <property type="nucleotide sequence ID" value="NZ_CP058566.2"/>
</dbReference>
<sequence>MNNERVVTAERLVPNASVMRSAGGMFCTATAIDADGGFEIIYHFNLDNSQHMEHWRLKIAKNDTVPSLSSVYLCASLIENEISELFGIKFENQSLDYLGGMMVTKDSPKTYLVKPPDYQPRKAIRLNAPCHQSCPAGIDIPRYVRLCGEGEFDAALAVIHQSVPFPGILGRVCLASCEAACRQDKQNEGISIKLLKRLAYERGHYVEPSPLPSTGHRIAIVGSGPAGLTAAYFLARLGNAVTVFEALPETGGHLRYGIPETELPRSILDAEIGAIAGFGVKIETNHRVDNLENLLDEGFDAVLIAFGAHQGIRKSGVIAAVSGKVDLLKRLGLEAEQRDGHNIVSVDKETLKTNKDRIFAAGDITMGPTSVIEAIASGRRAAESIQKFLGGTIDWPETPPLPAEALSRDTIFDRREPRKRQQQPNVPFGKVDEVGEEELGLTPEMAIKEGRRCWRCDVEV</sequence>
<dbReference type="Pfam" id="PF07992">
    <property type="entry name" value="Pyr_redox_2"/>
    <property type="match status" value="1"/>
</dbReference>
<organism evidence="4 5">
    <name type="scientific">Dehalogenimonas etheniformans</name>
    <dbReference type="NCBI Taxonomy" id="1536648"/>
    <lineage>
        <taxon>Bacteria</taxon>
        <taxon>Bacillati</taxon>
        <taxon>Chloroflexota</taxon>
        <taxon>Dehalococcoidia</taxon>
        <taxon>Dehalococcoidales</taxon>
        <taxon>Dehalococcoidaceae</taxon>
        <taxon>Dehalogenimonas</taxon>
    </lineage>
</organism>
<dbReference type="InterPro" id="IPR036188">
    <property type="entry name" value="FAD/NAD-bd_sf"/>
</dbReference>